<evidence type="ECO:0008006" key="4">
    <source>
        <dbReference type="Google" id="ProtNLM"/>
    </source>
</evidence>
<dbReference type="PANTHER" id="PTHR43316">
    <property type="entry name" value="HYDROLASE, HALOACID DELAHOGENASE-RELATED"/>
    <property type="match status" value="1"/>
</dbReference>
<comment type="caution">
    <text evidence="2">The sequence shown here is derived from an EMBL/GenBank/DDBJ whole genome shotgun (WGS) entry which is preliminary data.</text>
</comment>
<evidence type="ECO:0000313" key="3">
    <source>
        <dbReference type="Proteomes" id="UP001251528"/>
    </source>
</evidence>
<proteinExistence type="predicted"/>
<evidence type="ECO:0000256" key="1">
    <source>
        <dbReference type="ARBA" id="ARBA00022801"/>
    </source>
</evidence>
<dbReference type="Gene3D" id="1.10.150.750">
    <property type="match status" value="1"/>
</dbReference>
<organism evidence="2 3">
    <name type="scientific">Conoideocrella luteorostrata</name>
    <dbReference type="NCBI Taxonomy" id="1105319"/>
    <lineage>
        <taxon>Eukaryota</taxon>
        <taxon>Fungi</taxon>
        <taxon>Dikarya</taxon>
        <taxon>Ascomycota</taxon>
        <taxon>Pezizomycotina</taxon>
        <taxon>Sordariomycetes</taxon>
        <taxon>Hypocreomycetidae</taxon>
        <taxon>Hypocreales</taxon>
        <taxon>Clavicipitaceae</taxon>
        <taxon>Conoideocrella</taxon>
    </lineage>
</organism>
<protein>
    <recommendedName>
        <fullName evidence="4">Haloacid dehalogenase</fullName>
    </recommendedName>
</protein>
<dbReference type="PANTHER" id="PTHR43316:SF9">
    <property type="entry name" value="ACID DEHALOGENASE, PUTATIVE (AFU_ORTHOLOGUE AFUA_6G14460)-RELATED"/>
    <property type="match status" value="1"/>
</dbReference>
<dbReference type="EMBL" id="JASWJB010000026">
    <property type="protein sequence ID" value="KAK2609165.1"/>
    <property type="molecule type" value="Genomic_DNA"/>
</dbReference>
<dbReference type="GO" id="GO:0016787">
    <property type="term" value="F:hydrolase activity"/>
    <property type="evidence" value="ECO:0007669"/>
    <property type="project" value="UniProtKB-KW"/>
</dbReference>
<keyword evidence="1" id="KW-0378">Hydrolase</keyword>
<sequence length="248" mass="27852">MLDLKSYGALSFDCYGTLVDWESGIVKALRSLTENLSSDAATKYTAKKLLSRYAYHEGRIQKQYPTLKYPSILEQVYDELAKEMKLQDRVTSQDRAAFGASIGTWPAFPDTIAALNELGKYFKLVILSNVDKESFNNTLAGPLSGVQFDAVYVAEEIGSYKPDLRNFEYLAKHCEEDLHVPRERILQTAYALFHDLTAAKKSGLDVCWIERKPNAMGGEKEDLEDGIELDYSFRSLKEMALAVDTASS</sequence>
<evidence type="ECO:0000313" key="2">
    <source>
        <dbReference type="EMBL" id="KAK2609165.1"/>
    </source>
</evidence>
<dbReference type="SUPFAM" id="SSF56784">
    <property type="entry name" value="HAD-like"/>
    <property type="match status" value="1"/>
</dbReference>
<dbReference type="Pfam" id="PF00702">
    <property type="entry name" value="Hydrolase"/>
    <property type="match status" value="1"/>
</dbReference>
<dbReference type="Proteomes" id="UP001251528">
    <property type="component" value="Unassembled WGS sequence"/>
</dbReference>
<dbReference type="SFLD" id="SFLDS00003">
    <property type="entry name" value="Haloacid_Dehalogenase"/>
    <property type="match status" value="1"/>
</dbReference>
<dbReference type="AlphaFoldDB" id="A0AAJ0CVH4"/>
<dbReference type="InterPro" id="IPR023214">
    <property type="entry name" value="HAD_sf"/>
</dbReference>
<dbReference type="InterPro" id="IPR036412">
    <property type="entry name" value="HAD-like_sf"/>
</dbReference>
<reference evidence="2" key="1">
    <citation type="submission" date="2023-06" db="EMBL/GenBank/DDBJ databases">
        <title>Conoideocrella luteorostrata (Hypocreales: Clavicipitaceae), a potential biocontrol fungus for elongate hemlock scale in United States Christmas tree production areas.</title>
        <authorList>
            <person name="Barrett H."/>
            <person name="Lovett B."/>
            <person name="Macias A.M."/>
            <person name="Stajich J.E."/>
            <person name="Kasson M.T."/>
        </authorList>
    </citation>
    <scope>NUCLEOTIDE SEQUENCE</scope>
    <source>
        <strain evidence="2">ARSEF 14590</strain>
    </source>
</reference>
<gene>
    <name evidence="2" type="ORF">QQS21_002247</name>
</gene>
<accession>A0AAJ0CVH4</accession>
<dbReference type="Gene3D" id="3.40.50.1000">
    <property type="entry name" value="HAD superfamily/HAD-like"/>
    <property type="match status" value="1"/>
</dbReference>
<dbReference type="InterPro" id="IPR051540">
    <property type="entry name" value="S-2-haloacid_dehalogenase"/>
</dbReference>
<dbReference type="SFLD" id="SFLDG01129">
    <property type="entry name" value="C1.5:_HAD__Beta-PGM__Phosphata"/>
    <property type="match status" value="1"/>
</dbReference>
<name>A0AAJ0CVH4_9HYPO</name>
<keyword evidence="3" id="KW-1185">Reference proteome</keyword>